<accession>A0A5Q2RH55</accession>
<feature type="transmembrane region" description="Helical" evidence="7">
    <location>
        <begin position="202"/>
        <end position="221"/>
    </location>
</feature>
<dbReference type="GO" id="GO:0019646">
    <property type="term" value="P:aerobic electron transport chain"/>
    <property type="evidence" value="ECO:0007669"/>
    <property type="project" value="TreeGrafter"/>
</dbReference>
<protein>
    <submittedName>
        <fullName evidence="8">Cytochrome d ubiquinol oxidase subunit II</fullName>
    </submittedName>
</protein>
<comment type="similarity">
    <text evidence="2">Belongs to the cytochrome ubiquinol oxidase subunit 2 family.</text>
</comment>
<evidence type="ECO:0000256" key="7">
    <source>
        <dbReference type="SAM" id="Phobius"/>
    </source>
</evidence>
<evidence type="ECO:0000256" key="3">
    <source>
        <dbReference type="ARBA" id="ARBA00022475"/>
    </source>
</evidence>
<dbReference type="KEGG" id="atq:GH723_01355"/>
<feature type="transmembrane region" description="Helical" evidence="7">
    <location>
        <begin position="6"/>
        <end position="31"/>
    </location>
</feature>
<sequence length="340" mass="35528">MTLEAAVAAVLFLGVVLYAVLGGADFGSGFWDLTAGDASRGARIRTLVDHSIGPVWEANHVWLIYVLVFLWTGFPGPFAAIMTTLFVPLAVAALGIVLRGSGFAFRKFAATLDEARLYGVLFATSSVITPFFLGAVAGAVASGRVPVEGYGDAWRSWTGPTSIVGGVLAVLSCAFLAGSFLTAEAERGGDLELAERLRSRTLVAGFVTGAVALAAVVVLRADAETLAEGLQGRGAAFVAGSAVAGITALWLLWIRRFGWARAAAVVAVAAIVVGWGVGQYPWILVEEVEIAEGAGARATLQALLWVFGAAALTVVPALGYMFWLTQQEEWAAEPGPVRTR</sequence>
<evidence type="ECO:0000256" key="1">
    <source>
        <dbReference type="ARBA" id="ARBA00004651"/>
    </source>
</evidence>
<proteinExistence type="inferred from homology"/>
<evidence type="ECO:0000313" key="8">
    <source>
        <dbReference type="EMBL" id="QGG93861.1"/>
    </source>
</evidence>
<dbReference type="Proteomes" id="UP000334019">
    <property type="component" value="Chromosome"/>
</dbReference>
<feature type="transmembrane region" description="Helical" evidence="7">
    <location>
        <begin position="233"/>
        <end position="253"/>
    </location>
</feature>
<keyword evidence="4 7" id="KW-0812">Transmembrane</keyword>
<dbReference type="GO" id="GO:0005886">
    <property type="term" value="C:plasma membrane"/>
    <property type="evidence" value="ECO:0007669"/>
    <property type="project" value="UniProtKB-SubCell"/>
</dbReference>
<dbReference type="PANTHER" id="PTHR43141">
    <property type="entry name" value="CYTOCHROME BD2 SUBUNIT II"/>
    <property type="match status" value="1"/>
</dbReference>
<dbReference type="InterPro" id="IPR003317">
    <property type="entry name" value="Cyt-d_oxidase_su2"/>
</dbReference>
<keyword evidence="6 7" id="KW-0472">Membrane</keyword>
<dbReference type="GO" id="GO:0070069">
    <property type="term" value="C:cytochrome complex"/>
    <property type="evidence" value="ECO:0007669"/>
    <property type="project" value="TreeGrafter"/>
</dbReference>
<dbReference type="GO" id="GO:0016682">
    <property type="term" value="F:oxidoreductase activity, acting on diphenols and related substances as donors, oxygen as acceptor"/>
    <property type="evidence" value="ECO:0007669"/>
    <property type="project" value="TreeGrafter"/>
</dbReference>
<keyword evidence="9" id="KW-1185">Reference proteome</keyword>
<evidence type="ECO:0000256" key="5">
    <source>
        <dbReference type="ARBA" id="ARBA00022989"/>
    </source>
</evidence>
<dbReference type="RefSeq" id="WP_153757967.1">
    <property type="nucleotide sequence ID" value="NZ_CP045851.1"/>
</dbReference>
<evidence type="ECO:0000313" key="9">
    <source>
        <dbReference type="Proteomes" id="UP000334019"/>
    </source>
</evidence>
<feature type="transmembrane region" description="Helical" evidence="7">
    <location>
        <begin position="161"/>
        <end position="181"/>
    </location>
</feature>
<evidence type="ECO:0000256" key="4">
    <source>
        <dbReference type="ARBA" id="ARBA00022692"/>
    </source>
</evidence>
<feature type="transmembrane region" description="Helical" evidence="7">
    <location>
        <begin position="260"/>
        <end position="282"/>
    </location>
</feature>
<dbReference type="AlphaFoldDB" id="A0A5Q2RH55"/>
<dbReference type="EMBL" id="CP045851">
    <property type="protein sequence ID" value="QGG93861.1"/>
    <property type="molecule type" value="Genomic_DNA"/>
</dbReference>
<organism evidence="8 9">
    <name type="scientific">Actinomarinicola tropica</name>
    <dbReference type="NCBI Taxonomy" id="2789776"/>
    <lineage>
        <taxon>Bacteria</taxon>
        <taxon>Bacillati</taxon>
        <taxon>Actinomycetota</taxon>
        <taxon>Acidimicrobiia</taxon>
        <taxon>Acidimicrobiales</taxon>
        <taxon>Iamiaceae</taxon>
        <taxon>Actinomarinicola</taxon>
    </lineage>
</organism>
<keyword evidence="5 7" id="KW-1133">Transmembrane helix</keyword>
<feature type="transmembrane region" description="Helical" evidence="7">
    <location>
        <begin position="118"/>
        <end position="141"/>
    </location>
</feature>
<dbReference type="GO" id="GO:0009055">
    <property type="term" value="F:electron transfer activity"/>
    <property type="evidence" value="ECO:0007669"/>
    <property type="project" value="TreeGrafter"/>
</dbReference>
<comment type="subcellular location">
    <subcellularLocation>
        <location evidence="1">Cell membrane</location>
        <topology evidence="1">Multi-pass membrane protein</topology>
    </subcellularLocation>
</comment>
<dbReference type="PANTHER" id="PTHR43141:SF4">
    <property type="entry name" value="CYTOCHROME BD2 SUBUNIT II"/>
    <property type="match status" value="1"/>
</dbReference>
<evidence type="ECO:0000256" key="2">
    <source>
        <dbReference type="ARBA" id="ARBA00007543"/>
    </source>
</evidence>
<keyword evidence="3" id="KW-1003">Cell membrane</keyword>
<gene>
    <name evidence="8" type="ORF">GH723_01355</name>
</gene>
<name>A0A5Q2RH55_9ACTN</name>
<feature type="transmembrane region" description="Helical" evidence="7">
    <location>
        <begin position="302"/>
        <end position="323"/>
    </location>
</feature>
<dbReference type="Pfam" id="PF02322">
    <property type="entry name" value="Cyt_bd_oxida_II"/>
    <property type="match status" value="1"/>
</dbReference>
<reference evidence="8 9" key="1">
    <citation type="submission" date="2019-11" db="EMBL/GenBank/DDBJ databases">
        <authorList>
            <person name="He Y."/>
        </authorList>
    </citation>
    <scope>NUCLEOTIDE SEQUENCE [LARGE SCALE GENOMIC DNA]</scope>
    <source>
        <strain evidence="8 9">SCSIO 58843</strain>
    </source>
</reference>
<feature type="transmembrane region" description="Helical" evidence="7">
    <location>
        <begin position="78"/>
        <end position="98"/>
    </location>
</feature>
<evidence type="ECO:0000256" key="6">
    <source>
        <dbReference type="ARBA" id="ARBA00023136"/>
    </source>
</evidence>